<dbReference type="SUPFAM" id="SSF46689">
    <property type="entry name" value="Homeodomain-like"/>
    <property type="match status" value="1"/>
</dbReference>
<dbReference type="PANTHER" id="PTHR43479:SF11">
    <property type="entry name" value="ACREF_ENVCD OPERON REPRESSOR-RELATED"/>
    <property type="match status" value="1"/>
</dbReference>
<reference evidence="4" key="1">
    <citation type="submission" date="2022-11" db="EMBL/GenBank/DDBJ databases">
        <title>Draft genome sequence of Hoeflea poritis E7-10 and Hoeflea prorocentri PM5-8, separated from scleractinian coral Porites lutea and marine dinoflagellate.</title>
        <authorList>
            <person name="Zhang G."/>
            <person name="Wei Q."/>
            <person name="Cai L."/>
        </authorList>
    </citation>
    <scope>NUCLEOTIDE SEQUENCE</scope>
    <source>
        <strain evidence="4">PM5-8</strain>
    </source>
</reference>
<name>A0A9X3UL42_9HYPH</name>
<keyword evidence="5" id="KW-1185">Reference proteome</keyword>
<dbReference type="EMBL" id="JAPJZI010000001">
    <property type="protein sequence ID" value="MDA5401052.1"/>
    <property type="molecule type" value="Genomic_DNA"/>
</dbReference>
<keyword evidence="1 2" id="KW-0238">DNA-binding</keyword>
<feature type="domain" description="HTH tetR-type" evidence="3">
    <location>
        <begin position="2"/>
        <end position="62"/>
    </location>
</feature>
<dbReference type="InterPro" id="IPR001647">
    <property type="entry name" value="HTH_TetR"/>
</dbReference>
<gene>
    <name evidence="4" type="ORF">OQ273_20930</name>
</gene>
<evidence type="ECO:0000259" key="3">
    <source>
        <dbReference type="PROSITE" id="PS50977"/>
    </source>
</evidence>
<feature type="DNA-binding region" description="H-T-H motif" evidence="2">
    <location>
        <begin position="25"/>
        <end position="44"/>
    </location>
</feature>
<dbReference type="RefSeq" id="WP_267992862.1">
    <property type="nucleotide sequence ID" value="NZ_JAPJZI010000001.1"/>
</dbReference>
<dbReference type="PANTHER" id="PTHR43479">
    <property type="entry name" value="ACREF/ENVCD OPERON REPRESSOR-RELATED"/>
    <property type="match status" value="1"/>
</dbReference>
<dbReference type="InterPro" id="IPR009057">
    <property type="entry name" value="Homeodomain-like_sf"/>
</dbReference>
<evidence type="ECO:0000256" key="1">
    <source>
        <dbReference type="ARBA" id="ARBA00023125"/>
    </source>
</evidence>
<accession>A0A9X3UL42</accession>
<dbReference type="AlphaFoldDB" id="A0A9X3UL42"/>
<proteinExistence type="predicted"/>
<evidence type="ECO:0000313" key="5">
    <source>
        <dbReference type="Proteomes" id="UP001151234"/>
    </source>
</evidence>
<evidence type="ECO:0000313" key="4">
    <source>
        <dbReference type="EMBL" id="MDA5401052.1"/>
    </source>
</evidence>
<dbReference type="GO" id="GO:0003677">
    <property type="term" value="F:DNA binding"/>
    <property type="evidence" value="ECO:0007669"/>
    <property type="project" value="UniProtKB-UniRule"/>
</dbReference>
<dbReference type="InterPro" id="IPR050624">
    <property type="entry name" value="HTH-type_Tx_Regulator"/>
</dbReference>
<organism evidence="4 5">
    <name type="scientific">Hoeflea prorocentri</name>
    <dbReference type="NCBI Taxonomy" id="1922333"/>
    <lineage>
        <taxon>Bacteria</taxon>
        <taxon>Pseudomonadati</taxon>
        <taxon>Pseudomonadota</taxon>
        <taxon>Alphaproteobacteria</taxon>
        <taxon>Hyphomicrobiales</taxon>
        <taxon>Rhizobiaceae</taxon>
        <taxon>Hoeflea</taxon>
    </lineage>
</organism>
<evidence type="ECO:0000256" key="2">
    <source>
        <dbReference type="PROSITE-ProRule" id="PRU00335"/>
    </source>
</evidence>
<dbReference type="PROSITE" id="PS50977">
    <property type="entry name" value="HTH_TETR_2"/>
    <property type="match status" value="1"/>
</dbReference>
<protein>
    <submittedName>
        <fullName evidence="4">TetR/AcrR family transcriptional regulator</fullName>
    </submittedName>
</protein>
<sequence length="187" mass="20847">MDEKEKKIAKVAIDLLSRYGVRKTTMGDIASEAGISRQTLYASYSNKEEVLAAAVRYMTDNTHEALTADWRTDETISDKLDTFFQHSVIEYYDILSSMPDSEDLITGYNTVGKAEQEKAYDRKKDMLADLLSPYEAKLAANGLTPAQFADFIVTASANLKYTAKSRDHLLSLLASLKKSTLVIIRGD</sequence>
<dbReference type="Proteomes" id="UP001151234">
    <property type="component" value="Unassembled WGS sequence"/>
</dbReference>
<dbReference type="PRINTS" id="PR00455">
    <property type="entry name" value="HTHTETR"/>
</dbReference>
<dbReference type="Pfam" id="PF00440">
    <property type="entry name" value="TetR_N"/>
    <property type="match status" value="1"/>
</dbReference>
<dbReference type="Gene3D" id="1.10.357.10">
    <property type="entry name" value="Tetracycline Repressor, domain 2"/>
    <property type="match status" value="1"/>
</dbReference>
<comment type="caution">
    <text evidence="4">The sequence shown here is derived from an EMBL/GenBank/DDBJ whole genome shotgun (WGS) entry which is preliminary data.</text>
</comment>